<evidence type="ECO:0000313" key="3">
    <source>
        <dbReference type="Proteomes" id="UP000050417"/>
    </source>
</evidence>
<dbReference type="InterPro" id="IPR013974">
    <property type="entry name" value="SAF"/>
</dbReference>
<dbReference type="InterPro" id="IPR013132">
    <property type="entry name" value="PseI/NeuA/B-like_N"/>
</dbReference>
<dbReference type="SMART" id="SM00858">
    <property type="entry name" value="SAF"/>
    <property type="match status" value="1"/>
</dbReference>
<accession>A0A0P6X3X9</accession>
<proteinExistence type="predicted"/>
<dbReference type="CDD" id="cd11615">
    <property type="entry name" value="SAF_NeuB_like"/>
    <property type="match status" value="1"/>
</dbReference>
<feature type="domain" description="AFP-like" evidence="1">
    <location>
        <begin position="296"/>
        <end position="355"/>
    </location>
</feature>
<dbReference type="InterPro" id="IPR051690">
    <property type="entry name" value="PseI-like"/>
</dbReference>
<keyword evidence="3" id="KW-1185">Reference proteome</keyword>
<organism evidence="2 3">
    <name type="scientific">Ornatilinea apprima</name>
    <dbReference type="NCBI Taxonomy" id="1134406"/>
    <lineage>
        <taxon>Bacteria</taxon>
        <taxon>Bacillati</taxon>
        <taxon>Chloroflexota</taxon>
        <taxon>Anaerolineae</taxon>
        <taxon>Anaerolineales</taxon>
        <taxon>Anaerolineaceae</taxon>
        <taxon>Ornatilinea</taxon>
    </lineage>
</organism>
<evidence type="ECO:0000259" key="1">
    <source>
        <dbReference type="PROSITE" id="PS50844"/>
    </source>
</evidence>
<dbReference type="PROSITE" id="PS50844">
    <property type="entry name" value="AFP_LIKE"/>
    <property type="match status" value="1"/>
</dbReference>
<sequence length="355" mass="39545">MEIRIGKNLVGENHPTYFIADIAANHDGDLNRARLLIRLAKEAGADAAKFQNFQAEKIVSDYGFSHMNAQVSHQASWKKSVVQVYREASVPFNWTAALKTACDEVGIDYFSSPYDFEAIDMLDEYVPAYKIGSGDIDWLESIEYMARKGKPVLLATGASNIGEVQRAVHAALRVNPQLVLMQCNTNYTASLENFDHIHLRVLETYRSMFPNVILGLSDHTPGHATVLGAVALGARVIEKHFTDDNNREGPDHKFAMNPQTWADMVENTRRLERALGSADKVIAGNEQQTAIVQRRCLRAARDIRAGEPFTREMIDVLRPATPGAIKPSEVEAVLGTRAIEDIPAGKELRWTMLRD</sequence>
<name>A0A0P6X3X9_9CHLR</name>
<dbReference type="EMBL" id="LGCL01000026">
    <property type="protein sequence ID" value="KPL76073.1"/>
    <property type="molecule type" value="Genomic_DNA"/>
</dbReference>
<dbReference type="GO" id="GO:0047444">
    <property type="term" value="F:N-acylneuraminate-9-phosphate synthase activity"/>
    <property type="evidence" value="ECO:0007669"/>
    <property type="project" value="TreeGrafter"/>
</dbReference>
<gene>
    <name evidence="2" type="ORF">ADN00_12055</name>
</gene>
<reference evidence="2 3" key="1">
    <citation type="submission" date="2015-07" db="EMBL/GenBank/DDBJ databases">
        <title>Genome sequence of Ornatilinea apprima DSM 23815.</title>
        <authorList>
            <person name="Hemp J."/>
            <person name="Ward L.M."/>
            <person name="Pace L.A."/>
            <person name="Fischer W.W."/>
        </authorList>
    </citation>
    <scope>NUCLEOTIDE SEQUENCE [LARGE SCALE GENOMIC DNA]</scope>
    <source>
        <strain evidence="2 3">P3M-1</strain>
    </source>
</reference>
<dbReference type="InterPro" id="IPR006190">
    <property type="entry name" value="SAF_AFP_Neu5Ac"/>
</dbReference>
<dbReference type="PATRIC" id="fig|1134406.4.peg.3887"/>
<dbReference type="InterPro" id="IPR057736">
    <property type="entry name" value="SAF_PseI/NeuA/NeuB"/>
</dbReference>
<dbReference type="InterPro" id="IPR036732">
    <property type="entry name" value="AFP_Neu5c_C_sf"/>
</dbReference>
<dbReference type="GO" id="GO:0016051">
    <property type="term" value="P:carbohydrate biosynthetic process"/>
    <property type="evidence" value="ECO:0007669"/>
    <property type="project" value="InterPro"/>
</dbReference>
<protein>
    <submittedName>
        <fullName evidence="2">N-acetylneuraminate synthase</fullName>
    </submittedName>
</protein>
<evidence type="ECO:0000313" key="2">
    <source>
        <dbReference type="EMBL" id="KPL76073.1"/>
    </source>
</evidence>
<dbReference type="PANTHER" id="PTHR42966:SF2">
    <property type="entry name" value="PSEUDAMINIC ACID SYNTHASE"/>
    <property type="match status" value="1"/>
</dbReference>
<dbReference type="SUPFAM" id="SSF51269">
    <property type="entry name" value="AFP III-like domain"/>
    <property type="match status" value="1"/>
</dbReference>
<dbReference type="OrthoDB" id="9814210at2"/>
<dbReference type="STRING" id="1134406.ADN00_12055"/>
<comment type="caution">
    <text evidence="2">The sequence shown here is derived from an EMBL/GenBank/DDBJ whole genome shotgun (WGS) entry which is preliminary data.</text>
</comment>
<dbReference type="Pfam" id="PF08666">
    <property type="entry name" value="SAF"/>
    <property type="match status" value="1"/>
</dbReference>
<dbReference type="Proteomes" id="UP000050417">
    <property type="component" value="Unassembled WGS sequence"/>
</dbReference>
<dbReference type="Gene3D" id="3.90.1210.10">
    <property type="entry name" value="Antifreeze-like/N-acetylneuraminic acid synthase C-terminal domain"/>
    <property type="match status" value="1"/>
</dbReference>
<dbReference type="RefSeq" id="WP_075063266.1">
    <property type="nucleotide sequence ID" value="NZ_LGCL01000026.1"/>
</dbReference>
<dbReference type="Gene3D" id="3.20.20.70">
    <property type="entry name" value="Aldolase class I"/>
    <property type="match status" value="1"/>
</dbReference>
<dbReference type="PANTHER" id="PTHR42966">
    <property type="entry name" value="N-ACETYLNEURAMINATE SYNTHASE"/>
    <property type="match status" value="1"/>
</dbReference>
<dbReference type="InterPro" id="IPR013785">
    <property type="entry name" value="Aldolase_TIM"/>
</dbReference>
<dbReference type="Pfam" id="PF03102">
    <property type="entry name" value="NeuB"/>
    <property type="match status" value="1"/>
</dbReference>
<dbReference type="AlphaFoldDB" id="A0A0P6X3X9"/>
<dbReference type="SUPFAM" id="SSF51569">
    <property type="entry name" value="Aldolase"/>
    <property type="match status" value="1"/>
</dbReference>